<dbReference type="EMBL" id="CAADEX010000139">
    <property type="protein sequence ID" value="VFJ64712.1"/>
    <property type="molecule type" value="Genomic_DNA"/>
</dbReference>
<feature type="coiled-coil region" evidence="1">
    <location>
        <begin position="53"/>
        <end position="97"/>
    </location>
</feature>
<feature type="transmembrane region" description="Helical" evidence="2">
    <location>
        <begin position="20"/>
        <end position="41"/>
    </location>
</feature>
<accession>A0A450TCU0</accession>
<dbReference type="AlphaFoldDB" id="A0A450TCU0"/>
<keyword evidence="2" id="KW-0812">Transmembrane</keyword>
<protein>
    <submittedName>
        <fullName evidence="3">Uncharacterized protein</fullName>
    </submittedName>
</protein>
<organism evidence="3">
    <name type="scientific">Candidatus Kentrum sp. DK</name>
    <dbReference type="NCBI Taxonomy" id="2126562"/>
    <lineage>
        <taxon>Bacteria</taxon>
        <taxon>Pseudomonadati</taxon>
        <taxon>Pseudomonadota</taxon>
        <taxon>Gammaproteobacteria</taxon>
        <taxon>Candidatus Kentrum</taxon>
    </lineage>
</organism>
<keyword evidence="2" id="KW-1133">Transmembrane helix</keyword>
<keyword evidence="1" id="KW-0175">Coiled coil</keyword>
<evidence type="ECO:0000256" key="2">
    <source>
        <dbReference type="SAM" id="Phobius"/>
    </source>
</evidence>
<evidence type="ECO:0000256" key="1">
    <source>
        <dbReference type="SAM" id="Coils"/>
    </source>
</evidence>
<proteinExistence type="predicted"/>
<name>A0A450TCU0_9GAMM</name>
<reference evidence="3" key="1">
    <citation type="submission" date="2019-02" db="EMBL/GenBank/DDBJ databases">
        <authorList>
            <person name="Gruber-Vodicka R. H."/>
            <person name="Seah K. B. B."/>
        </authorList>
    </citation>
    <scope>NUCLEOTIDE SEQUENCE</scope>
    <source>
        <strain evidence="3">BECK_DK47</strain>
    </source>
</reference>
<keyword evidence="2" id="KW-0472">Membrane</keyword>
<sequence>MTDETNKETITGIAQATTALRMILAILCFGLLSVIFMPVFVDQKETNVEIDALRNLANQISLLNEQISQLAKATFESNTLKEKVDELKQEIVLIKHEQTKSRDKLTSIDTNIDSLSYKIGQLKDMLSDQKSKPR</sequence>
<evidence type="ECO:0000313" key="3">
    <source>
        <dbReference type="EMBL" id="VFJ64712.1"/>
    </source>
</evidence>
<gene>
    <name evidence="3" type="ORF">BECKDK2373B_GA0170837_113910</name>
</gene>